<dbReference type="EMBL" id="FN824512">
    <property type="protein sequence ID" value="CDO33922.1"/>
    <property type="molecule type" value="Genomic_DNA"/>
</dbReference>
<reference evidence="1 2" key="2">
    <citation type="journal article" date="2010" name="J. Virol. Methods">
        <title>Classification of fowl adenoviruses by use of phylogenetic analysis and high-resolution melting-curve analysis of the hexon L1 gene region.</title>
        <authorList>
            <person name="Marek A."/>
            <person name="Gunes A."/>
            <person name="Schulz E."/>
            <person name="Hess M."/>
        </authorList>
    </citation>
    <scope>NUCLEOTIDE SEQUENCE [LARGE SCALE GENOMIC DNA]</scope>
    <source>
        <strain evidence="1 2">IDA4</strain>
    </source>
</reference>
<reference evidence="1 2" key="3">
    <citation type="journal article" date="2014" name="Virology">
        <title>Complete genome sequences of pigeon adenovirus 1 and duck adenovirus 2 extend the number of species within the genus Aviadenovirus.</title>
        <authorList>
            <person name="Marek A."/>
            <person name="Kajan G.L."/>
            <person name="Kosiol C."/>
            <person name="Harrach B."/>
            <person name="Schlotterer C."/>
            <person name="Hess M."/>
        </authorList>
    </citation>
    <scope>NUCLEOTIDE SEQUENCE [LARGE SCALE GENOMIC DNA]</scope>
    <source>
        <strain evidence="1 2">IDA4</strain>
    </source>
</reference>
<dbReference type="Proteomes" id="UP000098205">
    <property type="component" value="Segment"/>
</dbReference>
<evidence type="ECO:0000313" key="2">
    <source>
        <dbReference type="Proteomes" id="UP000098205"/>
    </source>
</evidence>
<dbReference type="OrthoDB" id="40800at10239"/>
<evidence type="ECO:0000313" key="1">
    <source>
        <dbReference type="EMBL" id="CDO33922.1"/>
    </source>
</evidence>
<organism evidence="1 2">
    <name type="scientific">Pigeon adenovirus 1</name>
    <dbReference type="NCBI Taxonomy" id="764030"/>
    <lineage>
        <taxon>Viruses</taxon>
        <taxon>Varidnaviria</taxon>
        <taxon>Bamfordvirae</taxon>
        <taxon>Preplasmiviricota</taxon>
        <taxon>Polisuviricotina</taxon>
        <taxon>Pharingeaviricetes</taxon>
        <taxon>Rowavirales</taxon>
        <taxon>Adenoviridae</taxon>
        <taxon>Aviadenovirus</taxon>
        <taxon>Aviadenovirus columbae</taxon>
        <taxon>Pigeon aviadenovirus A</taxon>
    </lineage>
</organism>
<sequence>MSSSLRDRLLSLREHELELLLLQPTLSVWDLWNRNPVLRDPALNVLAQMVLDARPESPDTDRNREPGPRDTLELLLLIRREGEACKRKTKSETDDACRRKAGPLLALLNTHAETLLPHRETDERYRLRMKYLP</sequence>
<name>X5M221_9ADEN</name>
<protein>
    <submittedName>
        <fullName evidence="1">Protein ORF59</fullName>
    </submittedName>
</protein>
<proteinExistence type="predicted"/>
<gene>
    <name evidence="1" type="primary">ORF59</name>
</gene>
<dbReference type="GeneID" id="19831552"/>
<dbReference type="KEGG" id="vg:19831552"/>
<reference evidence="1 2" key="1">
    <citation type="journal article" date="1998" name="Avian Pathol.">
        <title>Growth analysis of adenoviruses isolated from pigeons in chicken cells and serological characterization of the isolates.</title>
        <authorList>
            <person name="Hess M."/>
            <person name="Prusas C."/>
            <person name="Monreal G."/>
        </authorList>
    </citation>
    <scope>NUCLEOTIDE SEQUENCE [LARGE SCALE GENOMIC DNA]</scope>
    <source>
        <strain evidence="1 2">IDA4</strain>
    </source>
</reference>
<accession>X5M221</accession>
<dbReference type="RefSeq" id="YP_009047121.1">
    <property type="nucleotide sequence ID" value="NC_024474.1"/>
</dbReference>
<keyword evidence="2" id="KW-1185">Reference proteome</keyword>